<dbReference type="Proteomes" id="UP001159364">
    <property type="component" value="Linkage Group LG08"/>
</dbReference>
<proteinExistence type="predicted"/>
<comment type="caution">
    <text evidence="2">The sequence shown here is derived from an EMBL/GenBank/DDBJ whole genome shotgun (WGS) entry which is preliminary data.</text>
</comment>
<keyword evidence="3" id="KW-1185">Reference proteome</keyword>
<sequence length="283" mass="29987">MTQKSRKSSPATAKSPNCPRAPTTTAALFTAGDGGAATAVNGKFFSDHFPLPSTPISSKSPDLSNPQPGFAIGPLRRPEIKLELLANHPPSRPNRNFLHPPSELSPSHHYMIPHFLHTKPTTIPRTYHLSTFTYHRNAYQRVWRSSGDGSSAGSTSTIDSSFGPLHSVPHPWISPPYAGGRKDSHLTACCPDGHTSDGASPVTDVPSRSRSIDYWREAAPSPWAKGAAPSPWAEGAGPFLGLKEQAHSLGPSAGLKEKPISLHGLKEQPSPPSSAAIGGVIGV</sequence>
<dbReference type="AlphaFoldDB" id="A0AAV8UAD8"/>
<feature type="region of interest" description="Disordered" evidence="1">
    <location>
        <begin position="263"/>
        <end position="283"/>
    </location>
</feature>
<dbReference type="EMBL" id="JAIWQS010000008">
    <property type="protein sequence ID" value="KAJ8899399.1"/>
    <property type="molecule type" value="Genomic_DNA"/>
</dbReference>
<evidence type="ECO:0000313" key="3">
    <source>
        <dbReference type="Proteomes" id="UP001159364"/>
    </source>
</evidence>
<organism evidence="2 3">
    <name type="scientific">Erythroxylum novogranatense</name>
    <dbReference type="NCBI Taxonomy" id="1862640"/>
    <lineage>
        <taxon>Eukaryota</taxon>
        <taxon>Viridiplantae</taxon>
        <taxon>Streptophyta</taxon>
        <taxon>Embryophyta</taxon>
        <taxon>Tracheophyta</taxon>
        <taxon>Spermatophyta</taxon>
        <taxon>Magnoliopsida</taxon>
        <taxon>eudicotyledons</taxon>
        <taxon>Gunneridae</taxon>
        <taxon>Pentapetalae</taxon>
        <taxon>rosids</taxon>
        <taxon>fabids</taxon>
        <taxon>Malpighiales</taxon>
        <taxon>Erythroxylaceae</taxon>
        <taxon>Erythroxylum</taxon>
    </lineage>
</organism>
<protein>
    <submittedName>
        <fullName evidence="2">Uncharacterized protein</fullName>
    </submittedName>
</protein>
<reference evidence="2 3" key="1">
    <citation type="submission" date="2021-09" db="EMBL/GenBank/DDBJ databases">
        <title>Genomic insights and catalytic innovation underlie evolution of tropane alkaloids biosynthesis.</title>
        <authorList>
            <person name="Wang Y.-J."/>
            <person name="Tian T."/>
            <person name="Huang J.-P."/>
            <person name="Huang S.-X."/>
        </authorList>
    </citation>
    <scope>NUCLEOTIDE SEQUENCE [LARGE SCALE GENOMIC DNA]</scope>
    <source>
        <strain evidence="2">KIB-2018</strain>
        <tissue evidence="2">Leaf</tissue>
    </source>
</reference>
<gene>
    <name evidence="2" type="ORF">K2173_018373</name>
</gene>
<feature type="region of interest" description="Disordered" evidence="1">
    <location>
        <begin position="1"/>
        <end position="26"/>
    </location>
</feature>
<accession>A0AAV8UAD8</accession>
<evidence type="ECO:0000256" key="1">
    <source>
        <dbReference type="SAM" id="MobiDB-lite"/>
    </source>
</evidence>
<evidence type="ECO:0000313" key="2">
    <source>
        <dbReference type="EMBL" id="KAJ8899399.1"/>
    </source>
</evidence>
<name>A0AAV8UAD8_9ROSI</name>